<comment type="caution">
    <text evidence="2">The sequence shown here is derived from an EMBL/GenBank/DDBJ whole genome shotgun (WGS) entry which is preliminary data.</text>
</comment>
<dbReference type="RefSeq" id="WP_162120128.1">
    <property type="nucleotide sequence ID" value="NZ_CAWPJS010000010.1"/>
</dbReference>
<protein>
    <submittedName>
        <fullName evidence="2">DUF262 domain-containing protein</fullName>
    </submittedName>
</protein>
<reference evidence="2 3" key="1">
    <citation type="submission" date="2019-12" db="EMBL/GenBank/DDBJ databases">
        <title>Engineering Photorhabdus to improve their lethality against agricultural pests.</title>
        <authorList>
            <person name="Machado R.A.R."/>
        </authorList>
    </citation>
    <scope>NUCLEOTIDE SEQUENCE [LARGE SCALE GENOMIC DNA]</scope>
    <source>
        <strain evidence="2 3">M-CN4</strain>
    </source>
</reference>
<dbReference type="InterPro" id="IPR004919">
    <property type="entry name" value="GmrSD_N"/>
</dbReference>
<proteinExistence type="predicted"/>
<dbReference type="Proteomes" id="UP000466619">
    <property type="component" value="Unassembled WGS sequence"/>
</dbReference>
<evidence type="ECO:0000313" key="3">
    <source>
        <dbReference type="Proteomes" id="UP000466619"/>
    </source>
</evidence>
<gene>
    <name evidence="2" type="ORF">GPY48_06745</name>
</gene>
<name>A0ABX0AIY1_9GAMM</name>
<sequence length="396" mass="46440">MKIEDRKDKVINLYNDINSGEINTRPDFQRGEVWSSAKKKMLIDTILRKWPIPPIHLVKIDDATFEVLDGQQRLTAIRDFIDNKFSIDGNIQPLDDEIQVLHGKKYKQLNEDIKREFNTYRFIIYEMMDYTAGEPGEIFHRLNQSVKLTSSEQRNSLYGELRSQTADFVNLMLSQGVNKDLLGFTNSRLAYNDLIAKVGYLLEQESLRSTLNDKILNYRFRDESGFDENVIDRLKFSISILAEIRKELDYNNFEINLTKASSLNWIYLISDKKDRLILCKDNLFRAFFNLERAKNAVKNNEMIPAEINVFFNSKENNLKELLLIYIERSSSRVMTTASILIRDIIISFSLFKSNIDIFDAEERNELQQLSDKINSVEFDVKEFIENLSDKWKVWNA</sequence>
<dbReference type="PANTHER" id="PTHR39639">
    <property type="entry name" value="CHROMOSOME 16, WHOLE GENOME SHOTGUN SEQUENCE"/>
    <property type="match status" value="1"/>
</dbReference>
<dbReference type="Pfam" id="PF03235">
    <property type="entry name" value="GmrSD_N"/>
    <property type="match status" value="1"/>
</dbReference>
<feature type="domain" description="GmrSD restriction endonucleases N-terminal" evidence="1">
    <location>
        <begin position="12"/>
        <end position="158"/>
    </location>
</feature>
<evidence type="ECO:0000313" key="2">
    <source>
        <dbReference type="EMBL" id="NDL02963.1"/>
    </source>
</evidence>
<evidence type="ECO:0000259" key="1">
    <source>
        <dbReference type="Pfam" id="PF03235"/>
    </source>
</evidence>
<organism evidence="2 3">
    <name type="scientific">Photorhabdus bodei</name>
    <dbReference type="NCBI Taxonomy" id="2029681"/>
    <lineage>
        <taxon>Bacteria</taxon>
        <taxon>Pseudomonadati</taxon>
        <taxon>Pseudomonadota</taxon>
        <taxon>Gammaproteobacteria</taxon>
        <taxon>Enterobacterales</taxon>
        <taxon>Morganellaceae</taxon>
        <taxon>Photorhabdus</taxon>
    </lineage>
</organism>
<dbReference type="EMBL" id="WSFC01000010">
    <property type="protein sequence ID" value="NDL02963.1"/>
    <property type="molecule type" value="Genomic_DNA"/>
</dbReference>
<dbReference type="PANTHER" id="PTHR39639:SF1">
    <property type="entry name" value="DUF262 DOMAIN-CONTAINING PROTEIN"/>
    <property type="match status" value="1"/>
</dbReference>
<accession>A0ABX0AIY1</accession>
<keyword evidence="3" id="KW-1185">Reference proteome</keyword>